<evidence type="ECO:0000256" key="8">
    <source>
        <dbReference type="SAM" id="Phobius"/>
    </source>
</evidence>
<protein>
    <submittedName>
        <fullName evidence="10">Heme-copper oxidase subunit III</fullName>
    </submittedName>
</protein>
<dbReference type="EMBL" id="JBHSJJ010000005">
    <property type="protein sequence ID" value="MFC4872228.1"/>
    <property type="molecule type" value="Genomic_DNA"/>
</dbReference>
<sequence length="192" mass="22338">MLENMHPYKTLVYLGMFGSGLIFLFMAAAFIASQPDEEIYSQYNIPRSFVLSSIVLLISTYTASKILPSYVKDDTRKLKNFLLSTFLLGLCFTGLQFFGWMELSKMGIDFRGLPSGSFLYVLSGIHIFHLVGAMGFALMLIIHVQKCSNDHVKKLILLSNPYDRMRFQLFSTYWKFMDFVWLFLFLLFIWMF</sequence>
<dbReference type="PANTHER" id="PTHR11403">
    <property type="entry name" value="CYTOCHROME C OXIDASE SUBUNIT III"/>
    <property type="match status" value="1"/>
</dbReference>
<gene>
    <name evidence="10" type="ORF">ACFPFU_11045</name>
</gene>
<dbReference type="InterPro" id="IPR035973">
    <property type="entry name" value="Cyt_c_oxidase_su3-like_sf"/>
</dbReference>
<proteinExistence type="inferred from homology"/>
<keyword evidence="4 7" id="KW-0812">Transmembrane</keyword>
<dbReference type="InterPro" id="IPR013833">
    <property type="entry name" value="Cyt_c_oxidase_su3_a-hlx"/>
</dbReference>
<dbReference type="PROSITE" id="PS50253">
    <property type="entry name" value="COX3"/>
    <property type="match status" value="1"/>
</dbReference>
<evidence type="ECO:0000256" key="7">
    <source>
        <dbReference type="RuleBase" id="RU003376"/>
    </source>
</evidence>
<dbReference type="InterPro" id="IPR000298">
    <property type="entry name" value="Cyt_c_oxidase-like_su3"/>
</dbReference>
<feature type="transmembrane region" description="Helical" evidence="8">
    <location>
        <begin position="173"/>
        <end position="191"/>
    </location>
</feature>
<evidence type="ECO:0000256" key="4">
    <source>
        <dbReference type="ARBA" id="ARBA00022692"/>
    </source>
</evidence>
<evidence type="ECO:0000256" key="3">
    <source>
        <dbReference type="ARBA" id="ARBA00022475"/>
    </source>
</evidence>
<dbReference type="RefSeq" id="WP_377064442.1">
    <property type="nucleotide sequence ID" value="NZ_JBHSJJ010000005.1"/>
</dbReference>
<dbReference type="SUPFAM" id="SSF81452">
    <property type="entry name" value="Cytochrome c oxidase subunit III-like"/>
    <property type="match status" value="1"/>
</dbReference>
<organism evidence="10 11">
    <name type="scientific">Negadavirga shengliensis</name>
    <dbReference type="NCBI Taxonomy" id="1389218"/>
    <lineage>
        <taxon>Bacteria</taxon>
        <taxon>Pseudomonadati</taxon>
        <taxon>Bacteroidota</taxon>
        <taxon>Cytophagia</taxon>
        <taxon>Cytophagales</taxon>
        <taxon>Cyclobacteriaceae</taxon>
        <taxon>Negadavirga</taxon>
    </lineage>
</organism>
<comment type="similarity">
    <text evidence="2 7">Belongs to the cytochrome c oxidase subunit 3 family.</text>
</comment>
<evidence type="ECO:0000256" key="1">
    <source>
        <dbReference type="ARBA" id="ARBA00004651"/>
    </source>
</evidence>
<dbReference type="InterPro" id="IPR024791">
    <property type="entry name" value="Cyt_c/ubiquinol_Oxase_su3"/>
</dbReference>
<keyword evidence="11" id="KW-1185">Reference proteome</keyword>
<comment type="subcellular location">
    <subcellularLocation>
        <location evidence="1 7">Cell membrane</location>
        <topology evidence="1 7">Multi-pass membrane protein</topology>
    </subcellularLocation>
</comment>
<comment type="caution">
    <text evidence="10">The sequence shown here is derived from an EMBL/GenBank/DDBJ whole genome shotgun (WGS) entry which is preliminary data.</text>
</comment>
<keyword evidence="6 8" id="KW-0472">Membrane</keyword>
<dbReference type="PANTHER" id="PTHR11403:SF2">
    <property type="entry name" value="CYTOCHROME BO(3) UBIQUINOL OXIDASE SUBUNIT 3"/>
    <property type="match status" value="1"/>
</dbReference>
<feature type="transmembrane region" description="Helical" evidence="8">
    <location>
        <begin position="45"/>
        <end position="68"/>
    </location>
</feature>
<keyword evidence="3" id="KW-1003">Cell membrane</keyword>
<evidence type="ECO:0000259" key="9">
    <source>
        <dbReference type="PROSITE" id="PS50253"/>
    </source>
</evidence>
<reference evidence="11" key="1">
    <citation type="journal article" date="2019" name="Int. J. Syst. Evol. Microbiol.">
        <title>The Global Catalogue of Microorganisms (GCM) 10K type strain sequencing project: providing services to taxonomists for standard genome sequencing and annotation.</title>
        <authorList>
            <consortium name="The Broad Institute Genomics Platform"/>
            <consortium name="The Broad Institute Genome Sequencing Center for Infectious Disease"/>
            <person name="Wu L."/>
            <person name="Ma J."/>
        </authorList>
    </citation>
    <scope>NUCLEOTIDE SEQUENCE [LARGE SCALE GENOMIC DNA]</scope>
    <source>
        <strain evidence="11">CGMCC 4.7466</strain>
    </source>
</reference>
<evidence type="ECO:0000256" key="2">
    <source>
        <dbReference type="ARBA" id="ARBA00010581"/>
    </source>
</evidence>
<dbReference type="Pfam" id="PF00510">
    <property type="entry name" value="COX3"/>
    <property type="match status" value="1"/>
</dbReference>
<evidence type="ECO:0000256" key="5">
    <source>
        <dbReference type="ARBA" id="ARBA00022989"/>
    </source>
</evidence>
<name>A0ABV9T191_9BACT</name>
<dbReference type="Gene3D" id="1.20.120.80">
    <property type="entry name" value="Cytochrome c oxidase, subunit III, four-helix bundle"/>
    <property type="match status" value="1"/>
</dbReference>
<evidence type="ECO:0000313" key="11">
    <source>
        <dbReference type="Proteomes" id="UP001595818"/>
    </source>
</evidence>
<keyword evidence="5 8" id="KW-1133">Transmembrane helix</keyword>
<feature type="domain" description="Heme-copper oxidase subunit III family profile" evidence="9">
    <location>
        <begin position="1"/>
        <end position="192"/>
    </location>
</feature>
<accession>A0ABV9T191</accession>
<dbReference type="Proteomes" id="UP001595818">
    <property type="component" value="Unassembled WGS sequence"/>
</dbReference>
<feature type="transmembrane region" description="Helical" evidence="8">
    <location>
        <begin position="12"/>
        <end position="33"/>
    </location>
</feature>
<evidence type="ECO:0000313" key="10">
    <source>
        <dbReference type="EMBL" id="MFC4872228.1"/>
    </source>
</evidence>
<feature type="transmembrane region" description="Helical" evidence="8">
    <location>
        <begin position="118"/>
        <end position="144"/>
    </location>
</feature>
<evidence type="ECO:0000256" key="6">
    <source>
        <dbReference type="ARBA" id="ARBA00023136"/>
    </source>
</evidence>
<feature type="transmembrane region" description="Helical" evidence="8">
    <location>
        <begin position="80"/>
        <end position="98"/>
    </location>
</feature>